<dbReference type="EMBL" id="MU825414">
    <property type="protein sequence ID" value="KAJ7390614.1"/>
    <property type="molecule type" value="Genomic_DNA"/>
</dbReference>
<reference evidence="2" key="1">
    <citation type="submission" date="2023-01" db="EMBL/GenBank/DDBJ databases">
        <title>Genome assembly of the deep-sea coral Lophelia pertusa.</title>
        <authorList>
            <person name="Herrera S."/>
            <person name="Cordes E."/>
        </authorList>
    </citation>
    <scope>NUCLEOTIDE SEQUENCE</scope>
    <source>
        <strain evidence="2">USNM1676648</strain>
        <tissue evidence="2">Polyp</tissue>
    </source>
</reference>
<evidence type="ECO:0000313" key="2">
    <source>
        <dbReference type="EMBL" id="KAJ7390614.1"/>
    </source>
</evidence>
<dbReference type="PANTHER" id="PTHR33361">
    <property type="entry name" value="GLR0591 PROTEIN"/>
    <property type="match status" value="1"/>
</dbReference>
<keyword evidence="3" id="KW-1185">Reference proteome</keyword>
<sequence length="293" mass="32358">MGSLNHELQFLRGNHFPEDLENSEAQTLRKERQISRKILVFASTVAVTGFVCLVIGIALLRMNRSGKPYTTRPDDNGGSQDDDCSIVTSKTMNFTASCSYSTEFTKSGLLNFVKKLKVAFYRLHPYEVPYKPRVSSDEVRKNFKAFDPIPSTIKNIADTSRSLLQELNTLHINIELLKTREAKALAELKHFLEHSFGNVYDFDYYSGGYTTMLYISKPRRYRWRALLLFNTATNAAAATGTGTAAAAAATTTSSSAATVTGAAAAAAAATTDAAATDTIYCCYYCFCHCYCYC</sequence>
<dbReference type="PANTHER" id="PTHR33361:SF2">
    <property type="entry name" value="DUF885 DOMAIN-CONTAINING PROTEIN"/>
    <property type="match status" value="1"/>
</dbReference>
<keyword evidence="1" id="KW-0812">Transmembrane</keyword>
<feature type="transmembrane region" description="Helical" evidence="1">
    <location>
        <begin position="38"/>
        <end position="60"/>
    </location>
</feature>
<keyword evidence="1" id="KW-1133">Transmembrane helix</keyword>
<accession>A0A9X0DA63</accession>
<dbReference type="InterPro" id="IPR010281">
    <property type="entry name" value="DUF885"/>
</dbReference>
<protein>
    <submittedName>
        <fullName evidence="2">Uncharacterized protein</fullName>
    </submittedName>
</protein>
<dbReference type="Proteomes" id="UP001163046">
    <property type="component" value="Unassembled WGS sequence"/>
</dbReference>
<dbReference type="AlphaFoldDB" id="A0A9X0DA63"/>
<name>A0A9X0DA63_9CNID</name>
<keyword evidence="1" id="KW-0472">Membrane</keyword>
<evidence type="ECO:0000313" key="3">
    <source>
        <dbReference type="Proteomes" id="UP001163046"/>
    </source>
</evidence>
<evidence type="ECO:0000256" key="1">
    <source>
        <dbReference type="SAM" id="Phobius"/>
    </source>
</evidence>
<organism evidence="2 3">
    <name type="scientific">Desmophyllum pertusum</name>
    <dbReference type="NCBI Taxonomy" id="174260"/>
    <lineage>
        <taxon>Eukaryota</taxon>
        <taxon>Metazoa</taxon>
        <taxon>Cnidaria</taxon>
        <taxon>Anthozoa</taxon>
        <taxon>Hexacorallia</taxon>
        <taxon>Scleractinia</taxon>
        <taxon>Caryophylliina</taxon>
        <taxon>Caryophylliidae</taxon>
        <taxon>Desmophyllum</taxon>
    </lineage>
</organism>
<proteinExistence type="predicted"/>
<gene>
    <name evidence="2" type="ORF">OS493_024003</name>
</gene>
<dbReference type="OrthoDB" id="5948797at2759"/>
<comment type="caution">
    <text evidence="2">The sequence shown here is derived from an EMBL/GenBank/DDBJ whole genome shotgun (WGS) entry which is preliminary data.</text>
</comment>